<proteinExistence type="predicted"/>
<accession>A0A2P6NBH7</accession>
<comment type="caution">
    <text evidence="1">The sequence shown here is derived from an EMBL/GenBank/DDBJ whole genome shotgun (WGS) entry which is preliminary data.</text>
</comment>
<gene>
    <name evidence="1" type="ORF">PROFUN_04549</name>
</gene>
<keyword evidence="2" id="KW-1185">Reference proteome</keyword>
<dbReference type="InParanoid" id="A0A2P6NBH7"/>
<sequence>MSAARIETFCGKTLFVFCNFDTLPPPIQAERLDLSMDLSFQTDSSMNVDKREEWIREYPPWGNLPQDKEPTIKKTQHCKICKDEQSAPCLSSILNDKDDQKLNQMVADQVIVPLKSIFFCLQCAQLHHVYFFNEDLAIRRGGLRRVERKLRAPEREIKRIVCKAENQSAFITRKALKIQIKTI</sequence>
<dbReference type="EMBL" id="MDYQ01000128">
    <property type="protein sequence ID" value="PRP81314.1"/>
    <property type="molecule type" value="Genomic_DNA"/>
</dbReference>
<protein>
    <submittedName>
        <fullName evidence="1">Uncharacterized protein</fullName>
    </submittedName>
</protein>
<reference evidence="1 2" key="1">
    <citation type="journal article" date="2018" name="Genome Biol. Evol.">
        <title>Multiple Roots of Fruiting Body Formation in Amoebozoa.</title>
        <authorList>
            <person name="Hillmann F."/>
            <person name="Forbes G."/>
            <person name="Novohradska S."/>
            <person name="Ferling I."/>
            <person name="Riege K."/>
            <person name="Groth M."/>
            <person name="Westermann M."/>
            <person name="Marz M."/>
            <person name="Spaller T."/>
            <person name="Winckler T."/>
            <person name="Schaap P."/>
            <person name="Glockner G."/>
        </authorList>
    </citation>
    <scope>NUCLEOTIDE SEQUENCE [LARGE SCALE GENOMIC DNA]</scope>
    <source>
        <strain evidence="1 2">Jena</strain>
    </source>
</reference>
<name>A0A2P6NBH7_9EUKA</name>
<dbReference type="Proteomes" id="UP000241769">
    <property type="component" value="Unassembled WGS sequence"/>
</dbReference>
<dbReference type="AlphaFoldDB" id="A0A2P6NBH7"/>
<organism evidence="1 2">
    <name type="scientific">Planoprotostelium fungivorum</name>
    <dbReference type="NCBI Taxonomy" id="1890364"/>
    <lineage>
        <taxon>Eukaryota</taxon>
        <taxon>Amoebozoa</taxon>
        <taxon>Evosea</taxon>
        <taxon>Variosea</taxon>
        <taxon>Cavosteliida</taxon>
        <taxon>Cavosteliaceae</taxon>
        <taxon>Planoprotostelium</taxon>
    </lineage>
</organism>
<evidence type="ECO:0000313" key="2">
    <source>
        <dbReference type="Proteomes" id="UP000241769"/>
    </source>
</evidence>
<evidence type="ECO:0000313" key="1">
    <source>
        <dbReference type="EMBL" id="PRP81314.1"/>
    </source>
</evidence>